<dbReference type="InterPro" id="IPR000182">
    <property type="entry name" value="GNAT_dom"/>
</dbReference>
<protein>
    <submittedName>
        <fullName evidence="2">N-acetyltransferase GCN5</fullName>
    </submittedName>
</protein>
<organism evidence="2">
    <name type="scientific">Thermosporothrix sp. COM3</name>
    <dbReference type="NCBI Taxonomy" id="2490863"/>
    <lineage>
        <taxon>Bacteria</taxon>
        <taxon>Bacillati</taxon>
        <taxon>Chloroflexota</taxon>
        <taxon>Ktedonobacteria</taxon>
        <taxon>Ktedonobacterales</taxon>
        <taxon>Thermosporotrichaceae</taxon>
        <taxon>Thermosporothrix</taxon>
    </lineage>
</organism>
<gene>
    <name evidence="2" type="ORF">KTC_21810</name>
</gene>
<dbReference type="EMBL" id="AP019376">
    <property type="protein sequence ID" value="BBH87430.1"/>
    <property type="molecule type" value="Genomic_DNA"/>
</dbReference>
<dbReference type="PROSITE" id="PS51186">
    <property type="entry name" value="GNAT"/>
    <property type="match status" value="1"/>
</dbReference>
<dbReference type="GO" id="GO:0016747">
    <property type="term" value="F:acyltransferase activity, transferring groups other than amino-acyl groups"/>
    <property type="evidence" value="ECO:0007669"/>
    <property type="project" value="InterPro"/>
</dbReference>
<dbReference type="AlphaFoldDB" id="A0A455SIQ0"/>
<evidence type="ECO:0000259" key="1">
    <source>
        <dbReference type="PROSITE" id="PS51186"/>
    </source>
</evidence>
<reference evidence="2" key="1">
    <citation type="submission" date="2018-12" db="EMBL/GenBank/DDBJ databases">
        <title>Novel natural products biosynthetic potential of the class Ktedonobacteria.</title>
        <authorList>
            <person name="Zheng Y."/>
            <person name="Saitou A."/>
            <person name="Wang C.M."/>
            <person name="Toyoda A."/>
            <person name="Minakuchi Y."/>
            <person name="Sekiguchi Y."/>
            <person name="Ueda K."/>
            <person name="Takano H."/>
            <person name="Sakai Y."/>
            <person name="Yokota A."/>
            <person name="Yabe S."/>
        </authorList>
    </citation>
    <scope>NUCLEOTIDE SEQUENCE</scope>
    <source>
        <strain evidence="2">COM3</strain>
    </source>
</reference>
<dbReference type="InterPro" id="IPR016181">
    <property type="entry name" value="Acyl_CoA_acyltransferase"/>
</dbReference>
<sequence length="145" mass="16892">MVTIRELGPEETGLAYTTFRELRPHLSSREAMVEQINHRQRPEGYRLLGIFEEGKEEPVALAGFRFLHTLAWGHTLYVDDLITRAECRGKGYASQLMQWLFAEAERVGCDQFHLDSGHQRTVAHRFYFNQGLHISSHHFSRHLRS</sequence>
<dbReference type="Pfam" id="PF00583">
    <property type="entry name" value="Acetyltransf_1"/>
    <property type="match status" value="1"/>
</dbReference>
<evidence type="ECO:0000313" key="2">
    <source>
        <dbReference type="EMBL" id="BBH87430.1"/>
    </source>
</evidence>
<keyword evidence="2" id="KW-0808">Transferase</keyword>
<accession>A0A455SIQ0</accession>
<dbReference type="CDD" id="cd04301">
    <property type="entry name" value="NAT_SF"/>
    <property type="match status" value="1"/>
</dbReference>
<feature type="domain" description="N-acetyltransferase" evidence="1">
    <location>
        <begin position="2"/>
        <end position="145"/>
    </location>
</feature>
<dbReference type="Gene3D" id="3.40.630.30">
    <property type="match status" value="1"/>
</dbReference>
<proteinExistence type="predicted"/>
<name>A0A455SIQ0_9CHLR</name>
<dbReference type="SUPFAM" id="SSF55729">
    <property type="entry name" value="Acyl-CoA N-acyltransferases (Nat)"/>
    <property type="match status" value="1"/>
</dbReference>